<evidence type="ECO:0000256" key="5">
    <source>
        <dbReference type="ARBA" id="ARBA00022741"/>
    </source>
</evidence>
<dbReference type="EMBL" id="JAACJL010000031">
    <property type="protein sequence ID" value="KAF4616960.1"/>
    <property type="molecule type" value="Genomic_DNA"/>
</dbReference>
<evidence type="ECO:0000259" key="12">
    <source>
        <dbReference type="PROSITE" id="PS00028"/>
    </source>
</evidence>
<dbReference type="Proteomes" id="UP000521872">
    <property type="component" value="Unassembled WGS sequence"/>
</dbReference>
<accession>A0A8H4QUJ0</accession>
<evidence type="ECO:0000256" key="4">
    <source>
        <dbReference type="ARBA" id="ARBA00022490"/>
    </source>
</evidence>
<dbReference type="GO" id="GO:0031047">
    <property type="term" value="P:regulatory ncRNA-mediated gene silencing"/>
    <property type="evidence" value="ECO:0007669"/>
    <property type="project" value="UniProtKB-KW"/>
</dbReference>
<keyword evidence="8" id="KW-0067">ATP-binding</keyword>
<dbReference type="InterPro" id="IPR041679">
    <property type="entry name" value="DNA2/NAM7-like_C"/>
</dbReference>
<reference evidence="13 14" key="1">
    <citation type="submission" date="2019-12" db="EMBL/GenBank/DDBJ databases">
        <authorList>
            <person name="Floudas D."/>
            <person name="Bentzer J."/>
            <person name="Ahren D."/>
            <person name="Johansson T."/>
            <person name="Persson P."/>
            <person name="Tunlid A."/>
        </authorList>
    </citation>
    <scope>NUCLEOTIDE SEQUENCE [LARGE SCALE GENOMIC DNA]</scope>
    <source>
        <strain evidence="13 14">CBS 102.39</strain>
    </source>
</reference>
<evidence type="ECO:0000313" key="14">
    <source>
        <dbReference type="Proteomes" id="UP000521872"/>
    </source>
</evidence>
<evidence type="ECO:0000256" key="9">
    <source>
        <dbReference type="ARBA" id="ARBA00022884"/>
    </source>
</evidence>
<dbReference type="AlphaFoldDB" id="A0A8H4QUJ0"/>
<dbReference type="InterPro" id="IPR041677">
    <property type="entry name" value="DNA2/NAM7_AAA_11"/>
</dbReference>
<dbReference type="Pfam" id="PF13087">
    <property type="entry name" value="AAA_12"/>
    <property type="match status" value="1"/>
</dbReference>
<dbReference type="InterPro" id="IPR013087">
    <property type="entry name" value="Znf_C2H2_type"/>
</dbReference>
<dbReference type="InterPro" id="IPR026122">
    <property type="entry name" value="MOV-10/SDE3_DEXXQ/H-box"/>
</dbReference>
<keyword evidence="7" id="KW-0347">Helicase</keyword>
<dbReference type="EC" id="3.6.4.13" evidence="3"/>
<dbReference type="SMART" id="SM00451">
    <property type="entry name" value="ZnF_U1"/>
    <property type="match status" value="3"/>
</dbReference>
<keyword evidence="5" id="KW-0547">Nucleotide-binding</keyword>
<dbReference type="CDD" id="cd18038">
    <property type="entry name" value="DEXXQc_Helz-like"/>
    <property type="match status" value="1"/>
</dbReference>
<dbReference type="PANTHER" id="PTHR45418">
    <property type="entry name" value="CANCER/TESTIS ANTIGEN 55"/>
    <property type="match status" value="1"/>
</dbReference>
<keyword evidence="14" id="KW-1185">Reference proteome</keyword>
<evidence type="ECO:0000256" key="7">
    <source>
        <dbReference type="ARBA" id="ARBA00022806"/>
    </source>
</evidence>
<dbReference type="Gene3D" id="3.40.50.300">
    <property type="entry name" value="P-loop containing nucleotide triphosphate hydrolases"/>
    <property type="match status" value="2"/>
</dbReference>
<name>A0A8H4QUJ0_9AGAR</name>
<evidence type="ECO:0000256" key="10">
    <source>
        <dbReference type="ARBA" id="ARBA00023158"/>
    </source>
</evidence>
<protein>
    <recommendedName>
        <fullName evidence="3">RNA helicase</fullName>
        <ecNumber evidence="3">3.6.4.13</ecNumber>
    </recommendedName>
</protein>
<comment type="caution">
    <text evidence="13">The sequence shown here is derived from an EMBL/GenBank/DDBJ whole genome shotgun (WGS) entry which is preliminary data.</text>
</comment>
<dbReference type="GO" id="GO:0003723">
    <property type="term" value="F:RNA binding"/>
    <property type="evidence" value="ECO:0007669"/>
    <property type="project" value="UniProtKB-KW"/>
</dbReference>
<evidence type="ECO:0000256" key="1">
    <source>
        <dbReference type="ARBA" id="ARBA00004331"/>
    </source>
</evidence>
<keyword evidence="6" id="KW-0378">Hydrolase</keyword>
<evidence type="ECO:0000256" key="3">
    <source>
        <dbReference type="ARBA" id="ARBA00012552"/>
    </source>
</evidence>
<organism evidence="13 14">
    <name type="scientific">Agrocybe pediades</name>
    <dbReference type="NCBI Taxonomy" id="84607"/>
    <lineage>
        <taxon>Eukaryota</taxon>
        <taxon>Fungi</taxon>
        <taxon>Dikarya</taxon>
        <taxon>Basidiomycota</taxon>
        <taxon>Agaricomycotina</taxon>
        <taxon>Agaricomycetes</taxon>
        <taxon>Agaricomycetidae</taxon>
        <taxon>Agaricales</taxon>
        <taxon>Agaricineae</taxon>
        <taxon>Strophariaceae</taxon>
        <taxon>Agrocybe</taxon>
    </lineage>
</organism>
<dbReference type="Pfam" id="PF21634">
    <property type="entry name" value="MOV-10_beta-barrel"/>
    <property type="match status" value="1"/>
</dbReference>
<dbReference type="CDD" id="cd18808">
    <property type="entry name" value="SF1_C_Upf1"/>
    <property type="match status" value="1"/>
</dbReference>
<dbReference type="InterPro" id="IPR049080">
    <property type="entry name" value="MOV-10-like_beta-barrel"/>
</dbReference>
<evidence type="ECO:0000256" key="2">
    <source>
        <dbReference type="ARBA" id="ARBA00005601"/>
    </source>
</evidence>
<dbReference type="InterPro" id="IPR047187">
    <property type="entry name" value="SF1_C_Upf1"/>
</dbReference>
<dbReference type="SUPFAM" id="SSF57667">
    <property type="entry name" value="beta-beta-alpha zinc fingers"/>
    <property type="match status" value="1"/>
</dbReference>
<dbReference type="PROSITE" id="PS00028">
    <property type="entry name" value="ZINC_FINGER_C2H2_1"/>
    <property type="match status" value="1"/>
</dbReference>
<dbReference type="FunFam" id="3.40.50.300:FF:000608">
    <property type="entry name" value="Mov10 RISC complex RNA helicase"/>
    <property type="match status" value="1"/>
</dbReference>
<dbReference type="SUPFAM" id="SSF52540">
    <property type="entry name" value="P-loop containing nucleoside triphosphate hydrolases"/>
    <property type="match status" value="1"/>
</dbReference>
<feature type="domain" description="C2H2-type" evidence="12">
    <location>
        <begin position="27"/>
        <end position="49"/>
    </location>
</feature>
<gene>
    <name evidence="13" type="ORF">D9613_008723</name>
</gene>
<dbReference type="GO" id="GO:0016787">
    <property type="term" value="F:hydrolase activity"/>
    <property type="evidence" value="ECO:0007669"/>
    <property type="project" value="UniProtKB-KW"/>
</dbReference>
<sequence>MANCPNVLTTGTCPDASCEYEHTILTCEPCQFVFVTNEALQVHLSSDKHRRRVAGSSFASHCRICAVNITGGEKAWTQHIEGRRHLENASIQGVPADVDPQVPSDTATGSYCNFCDIVVPRRFWTVHVASSKHKSRETFSTYKVALEEAAMDKHDIVVEGQLDFDFVDIDVARAGKHHIVAIKTSVPASKCALVDMKLASMQGSRPAFSGFSVNLQGNSRSITARYPVIIFVTFKQAHFGRYEDRLELTLEDTQLKRRFLIARTLRAIVGNKTEHEALRPRAPYVPRTRSKPKRILNVVDGPPPPALTAVRYVVSLPQAKIPAFLETALAGSGSTSRLSSHIKKVFMPASLHSGTHGSFFKNLLWIEEYKMEQDIERYDIPNATLTKYNDYYYLGVPGLAEKRPSVLVGDQILVQEVGAAEGRWFEGHVHVLRQAEVGLRFHTTFVRNPAGKHFHVRFKLNRIPVRRQHQAMNSAFTEDRVLFPRVSHLPGGPCRRPSRLGLKLCNPLIASNPPQLQAVSSIVSLPRGSPPFVVFGPPGTGKTITIVEAIQQVLSANPNARVLACAPSNSAADIIATRLASTLTRHELFRFYAPSRFKDQVPDALRNYTFILSDGHFSVPPMNRLQSFRVIVVTCVSASFAMNFGMTRGHFTHIFVDEAGQATEPETFISIKTMADQNTNVVLSGDPKQLGPIIRSPIARELGLETSYLERLMNSEAYDRRTSYGKSVVKLVNNYRSHKAILEFPNKKFYDGELQPCAQRSVTDAYLDSQYLPSKKFPIVFHAVYGKDDREASSPSFFNIDEILVVKSYIQKLKEDRKRRTADDDIGVIAPYHAQCLKLRNSLRSVADGVKVGSVEEFQGQERKVIIVSTVRSSKEFVEYDLRHTLGFVANPRRFNVAVTRAQALLIIVGDPQVLSLDPLWRSFLNYIYLNGGWTGPDITWDPNVPVDENGKYDEVIRRDAQLDMNEFARRMEDITMAELDEDVDANVDRPWRDVE</sequence>
<dbReference type="GO" id="GO:0005524">
    <property type="term" value="F:ATP binding"/>
    <property type="evidence" value="ECO:0007669"/>
    <property type="project" value="UniProtKB-KW"/>
</dbReference>
<dbReference type="GO" id="GO:0036464">
    <property type="term" value="C:cytoplasmic ribonucleoprotein granule"/>
    <property type="evidence" value="ECO:0007669"/>
    <property type="project" value="UniProtKB-SubCell"/>
</dbReference>
<evidence type="ECO:0000256" key="6">
    <source>
        <dbReference type="ARBA" id="ARBA00022801"/>
    </source>
</evidence>
<dbReference type="PANTHER" id="PTHR45418:SF1">
    <property type="entry name" value="CANCER_TESTIS ANTIGEN 55"/>
    <property type="match status" value="1"/>
</dbReference>
<keyword evidence="10" id="KW-0943">RNA-mediated gene silencing</keyword>
<dbReference type="Pfam" id="PF13086">
    <property type="entry name" value="AAA_11"/>
    <property type="match status" value="2"/>
</dbReference>
<dbReference type="GO" id="GO:0008270">
    <property type="term" value="F:zinc ion binding"/>
    <property type="evidence" value="ECO:0007669"/>
    <property type="project" value="InterPro"/>
</dbReference>
<comment type="similarity">
    <text evidence="2">Belongs to the DNA2/NAM7 helicase family. SDE3 subfamily.</text>
</comment>
<comment type="subcellular location">
    <subcellularLocation>
        <location evidence="1">Cytoplasm</location>
        <location evidence="1">Cytoplasmic ribonucleoprotein granule</location>
    </subcellularLocation>
</comment>
<comment type="catalytic activity">
    <reaction evidence="11">
        <text>ATP + H2O = ADP + phosphate + H(+)</text>
        <dbReference type="Rhea" id="RHEA:13065"/>
        <dbReference type="ChEBI" id="CHEBI:15377"/>
        <dbReference type="ChEBI" id="CHEBI:15378"/>
        <dbReference type="ChEBI" id="CHEBI:30616"/>
        <dbReference type="ChEBI" id="CHEBI:43474"/>
        <dbReference type="ChEBI" id="CHEBI:456216"/>
        <dbReference type="EC" id="3.6.4.13"/>
    </reaction>
</comment>
<dbReference type="GO" id="GO:0032574">
    <property type="term" value="F:5'-3' RNA helicase activity"/>
    <property type="evidence" value="ECO:0007669"/>
    <property type="project" value="InterPro"/>
</dbReference>
<keyword evidence="9" id="KW-0694">RNA-binding</keyword>
<dbReference type="InterPro" id="IPR003604">
    <property type="entry name" value="Matrin/U1-like-C_Znf_C2H2"/>
</dbReference>
<dbReference type="InterPro" id="IPR027417">
    <property type="entry name" value="P-loop_NTPase"/>
</dbReference>
<keyword evidence="4" id="KW-0963">Cytoplasm</keyword>
<evidence type="ECO:0000256" key="11">
    <source>
        <dbReference type="ARBA" id="ARBA00047984"/>
    </source>
</evidence>
<proteinExistence type="inferred from homology"/>
<dbReference type="InterPro" id="IPR036236">
    <property type="entry name" value="Znf_C2H2_sf"/>
</dbReference>
<evidence type="ECO:0000256" key="8">
    <source>
        <dbReference type="ARBA" id="ARBA00022840"/>
    </source>
</evidence>
<evidence type="ECO:0000313" key="13">
    <source>
        <dbReference type="EMBL" id="KAF4616960.1"/>
    </source>
</evidence>